<organism evidence="7 8">
    <name type="scientific">Exophiala dermatitidis (strain ATCC 34100 / CBS 525.76 / NIH/UT8656)</name>
    <name type="common">Black yeast</name>
    <name type="synonym">Wangiella dermatitidis</name>
    <dbReference type="NCBI Taxonomy" id="858893"/>
    <lineage>
        <taxon>Eukaryota</taxon>
        <taxon>Fungi</taxon>
        <taxon>Dikarya</taxon>
        <taxon>Ascomycota</taxon>
        <taxon>Pezizomycotina</taxon>
        <taxon>Eurotiomycetes</taxon>
        <taxon>Chaetothyriomycetidae</taxon>
        <taxon>Chaetothyriales</taxon>
        <taxon>Herpotrichiellaceae</taxon>
        <taxon>Exophiala</taxon>
    </lineage>
</organism>
<evidence type="ECO:0000313" key="8">
    <source>
        <dbReference type="Proteomes" id="UP000007304"/>
    </source>
</evidence>
<evidence type="ECO:0000256" key="4">
    <source>
        <dbReference type="ARBA" id="ARBA00022839"/>
    </source>
</evidence>
<dbReference type="GO" id="GO:0000175">
    <property type="term" value="F:3'-5'-RNA exonuclease activity"/>
    <property type="evidence" value="ECO:0007669"/>
    <property type="project" value="InterPro"/>
</dbReference>
<dbReference type="InterPro" id="IPR036397">
    <property type="entry name" value="RNaseH_sf"/>
</dbReference>
<dbReference type="SUPFAM" id="SSF53098">
    <property type="entry name" value="Ribonuclease H-like"/>
    <property type="match status" value="1"/>
</dbReference>
<dbReference type="RefSeq" id="XP_009154280.1">
    <property type="nucleotide sequence ID" value="XM_009156032.1"/>
</dbReference>
<gene>
    <name evidence="7" type="ORF">HMPREF1120_02002</name>
</gene>
<dbReference type="EMBL" id="JH226131">
    <property type="protein sequence ID" value="EHY53819.1"/>
    <property type="molecule type" value="Genomic_DNA"/>
</dbReference>
<dbReference type="HOGENOM" id="CLU_064761_3_0_1"/>
<dbReference type="CDD" id="cd06135">
    <property type="entry name" value="Orn"/>
    <property type="match status" value="1"/>
</dbReference>
<keyword evidence="3" id="KW-0378">Hydrolase</keyword>
<feature type="compositionally biased region" description="Polar residues" evidence="5">
    <location>
        <begin position="275"/>
        <end position="307"/>
    </location>
</feature>
<dbReference type="OrthoDB" id="270189at2759"/>
<accession>H6BQK2</accession>
<comment type="similarity">
    <text evidence="1">Belongs to the oligoribonuclease family.</text>
</comment>
<evidence type="ECO:0000256" key="2">
    <source>
        <dbReference type="ARBA" id="ARBA00022722"/>
    </source>
</evidence>
<dbReference type="eggNOG" id="KOG3242">
    <property type="taxonomic scope" value="Eukaryota"/>
</dbReference>
<dbReference type="Pfam" id="PF00929">
    <property type="entry name" value="RNase_T"/>
    <property type="match status" value="1"/>
</dbReference>
<feature type="compositionally biased region" description="Polar residues" evidence="5">
    <location>
        <begin position="355"/>
        <end position="371"/>
    </location>
</feature>
<evidence type="ECO:0000256" key="5">
    <source>
        <dbReference type="SAM" id="MobiDB-lite"/>
    </source>
</evidence>
<dbReference type="STRING" id="858893.H6BQK2"/>
<name>H6BQK2_EXODN</name>
<proteinExistence type="inferred from homology"/>
<dbReference type="Gene3D" id="3.30.420.10">
    <property type="entry name" value="Ribonuclease H-like superfamily/Ribonuclease H"/>
    <property type="match status" value="1"/>
</dbReference>
<dbReference type="SMART" id="SM00479">
    <property type="entry name" value="EXOIII"/>
    <property type="match status" value="1"/>
</dbReference>
<sequence>MTGLDPQTDTIMSIACILTTSDLQPLDSQGFEAVIQHTPAQLSKMSEWCVRTHGANGLTQQCLSSTTTAKVAAEALLAYIKHYIPEPGRALLAGNSIHADKAFLTVPPWNIVLEHLHYRLFDVSAMKEMVRRWARPEVLEGAPKKQLKHSAREDILESIEEARYYKKLIEGMMLAAPTTSPAAAAAAAINNTAAGRRIAQEGVPPLQAATTATLPSTGTGGGGQDHVHHAVPQQQQQQQHLQTRPPQYNPPNPNQQQQQQSQPQPQIQQQQQPPHLQSQTKSPLQAKNSATAVGFGPTNQAQGRTHGQGQGKDQRQTDGPGNQYVDYPTNTNNPNNDNSNNHIRHPGPGPAPALNTKQGQEALQMMSNNGNRAGDVGTLDAGFRTDVP</sequence>
<dbReference type="PANTHER" id="PTHR11046">
    <property type="entry name" value="OLIGORIBONUCLEASE, MITOCHONDRIAL"/>
    <property type="match status" value="1"/>
</dbReference>
<protein>
    <submittedName>
        <fullName evidence="7">RNA exonuclease Rex2</fullName>
    </submittedName>
</protein>
<evidence type="ECO:0000256" key="3">
    <source>
        <dbReference type="ARBA" id="ARBA00022801"/>
    </source>
</evidence>
<feature type="region of interest" description="Disordered" evidence="5">
    <location>
        <begin position="210"/>
        <end position="388"/>
    </location>
</feature>
<feature type="compositionally biased region" description="Low complexity" evidence="5">
    <location>
        <begin position="328"/>
        <end position="341"/>
    </location>
</feature>
<dbReference type="GeneID" id="20306641"/>
<feature type="compositionally biased region" description="Low complexity" evidence="5">
    <location>
        <begin position="254"/>
        <end position="274"/>
    </location>
</feature>
<dbReference type="NCBIfam" id="NF003765">
    <property type="entry name" value="PRK05359.1"/>
    <property type="match status" value="1"/>
</dbReference>
<dbReference type="InterPro" id="IPR022894">
    <property type="entry name" value="Oligoribonuclease"/>
</dbReference>
<dbReference type="InParanoid" id="H6BQK2"/>
<evidence type="ECO:0000256" key="1">
    <source>
        <dbReference type="ARBA" id="ARBA00009921"/>
    </source>
</evidence>
<dbReference type="GO" id="GO:0005739">
    <property type="term" value="C:mitochondrion"/>
    <property type="evidence" value="ECO:0007669"/>
    <property type="project" value="TreeGrafter"/>
</dbReference>
<dbReference type="Proteomes" id="UP000007304">
    <property type="component" value="Unassembled WGS sequence"/>
</dbReference>
<dbReference type="AlphaFoldDB" id="H6BQK2"/>
<keyword evidence="4 7" id="KW-0269">Exonuclease</keyword>
<reference evidence="7" key="1">
    <citation type="submission" date="2011-07" db="EMBL/GenBank/DDBJ databases">
        <title>The Genome Sequence of Exophiala (Wangiella) dermatitidis NIH/UT8656.</title>
        <authorList>
            <consortium name="The Broad Institute Genome Sequencing Platform"/>
            <person name="Cuomo C."/>
            <person name="Wang Z."/>
            <person name="Hunicke-Smith S."/>
            <person name="Szanislo P.J."/>
            <person name="Earl A."/>
            <person name="Young S.K."/>
            <person name="Zeng Q."/>
            <person name="Gargeya S."/>
            <person name="Fitzgerald M."/>
            <person name="Haas B."/>
            <person name="Abouelleil A."/>
            <person name="Alvarado L."/>
            <person name="Arachchi H.M."/>
            <person name="Berlin A."/>
            <person name="Brown A."/>
            <person name="Chapman S.B."/>
            <person name="Chen Z."/>
            <person name="Dunbar C."/>
            <person name="Freedman E."/>
            <person name="Gearin G."/>
            <person name="Gellesch M."/>
            <person name="Goldberg J."/>
            <person name="Griggs A."/>
            <person name="Gujja S."/>
            <person name="Heiman D."/>
            <person name="Howarth C."/>
            <person name="Larson L."/>
            <person name="Lui A."/>
            <person name="MacDonald P.J.P."/>
            <person name="Montmayeur A."/>
            <person name="Murphy C."/>
            <person name="Neiman D."/>
            <person name="Pearson M."/>
            <person name="Priest M."/>
            <person name="Roberts A."/>
            <person name="Saif S."/>
            <person name="Shea T."/>
            <person name="Shenoy N."/>
            <person name="Sisk P."/>
            <person name="Stolte C."/>
            <person name="Sykes S."/>
            <person name="Wortman J."/>
            <person name="Nusbaum C."/>
            <person name="Birren B."/>
        </authorList>
    </citation>
    <scope>NUCLEOTIDE SEQUENCE</scope>
    <source>
        <strain evidence="7">NIH/UT8656</strain>
    </source>
</reference>
<dbReference type="VEuPathDB" id="FungiDB:HMPREF1120_02002"/>
<evidence type="ECO:0000259" key="6">
    <source>
        <dbReference type="SMART" id="SM00479"/>
    </source>
</evidence>
<dbReference type="InterPro" id="IPR013520">
    <property type="entry name" value="Ribonucl_H"/>
</dbReference>
<dbReference type="GO" id="GO:0003676">
    <property type="term" value="F:nucleic acid binding"/>
    <property type="evidence" value="ECO:0007669"/>
    <property type="project" value="InterPro"/>
</dbReference>
<dbReference type="InterPro" id="IPR012337">
    <property type="entry name" value="RNaseH-like_sf"/>
</dbReference>
<evidence type="ECO:0000313" key="7">
    <source>
        <dbReference type="EMBL" id="EHY53819.1"/>
    </source>
</evidence>
<feature type="domain" description="Exonuclease" evidence="6">
    <location>
        <begin position="1"/>
        <end position="171"/>
    </location>
</feature>
<keyword evidence="8" id="KW-1185">Reference proteome</keyword>
<keyword evidence="2" id="KW-0540">Nuclease</keyword>
<dbReference type="PANTHER" id="PTHR11046:SF0">
    <property type="entry name" value="OLIGORIBONUCLEASE, MITOCHONDRIAL"/>
    <property type="match status" value="1"/>
</dbReference>